<reference evidence="1 2" key="1">
    <citation type="submission" date="2020-05" db="EMBL/GenBank/DDBJ databases">
        <title>The draft genome of Cronobacter sakazakii strain 145005.</title>
        <authorList>
            <person name="Yang J."/>
            <person name="Liu L."/>
            <person name="Feng Y."/>
            <person name="Zong Z."/>
        </authorList>
    </citation>
    <scope>NUCLEOTIDE SEQUENCE [LARGE SCALE GENOMIC DNA]</scope>
    <source>
        <strain evidence="1 2">145005</strain>
    </source>
</reference>
<sequence>MELYNFTLTLSGVQMETEGLADALYTNGCDDALICYYGSSVYVEFDREAESLDEAIKSAIDNIETAGIGAVVESVDSALVGLSDIAQLSGLTRQAITLLKDGLRGKGDFPCPIQRISGQSPLWDWSDVAKWLNDCGRLDSKDAKAREELVRNAYTLNKWNLALRLRAFGDIQEVESIAHSLLRPHDHEEEVYA</sequence>
<accession>A0A853H9J9</accession>
<dbReference type="Proteomes" id="UP000548673">
    <property type="component" value="Unassembled WGS sequence"/>
</dbReference>
<evidence type="ECO:0000313" key="1">
    <source>
        <dbReference type="EMBL" id="NYV44706.1"/>
    </source>
</evidence>
<dbReference type="GO" id="GO:0003677">
    <property type="term" value="F:DNA binding"/>
    <property type="evidence" value="ECO:0007669"/>
    <property type="project" value="UniProtKB-KW"/>
</dbReference>
<dbReference type="AlphaFoldDB" id="A0A853H9J9"/>
<name>A0A853H9J9_CROSK</name>
<gene>
    <name evidence="1" type="ORF">HRR37_20615</name>
</gene>
<protein>
    <submittedName>
        <fullName evidence="1">DNA-binding protein</fullName>
    </submittedName>
</protein>
<comment type="caution">
    <text evidence="1">The sequence shown here is derived from an EMBL/GenBank/DDBJ whole genome shotgun (WGS) entry which is preliminary data.</text>
</comment>
<dbReference type="EMBL" id="JABTXY010000028">
    <property type="protein sequence ID" value="NYV44706.1"/>
    <property type="molecule type" value="Genomic_DNA"/>
</dbReference>
<keyword evidence="1" id="KW-0238">DNA-binding</keyword>
<organism evidence="1 2">
    <name type="scientific">Cronobacter sakazakii</name>
    <name type="common">Enterobacter sakazakii</name>
    <dbReference type="NCBI Taxonomy" id="28141"/>
    <lineage>
        <taxon>Bacteria</taxon>
        <taxon>Pseudomonadati</taxon>
        <taxon>Pseudomonadota</taxon>
        <taxon>Gammaproteobacteria</taxon>
        <taxon>Enterobacterales</taxon>
        <taxon>Enterobacteriaceae</taxon>
        <taxon>Cronobacter</taxon>
    </lineage>
</organism>
<proteinExistence type="predicted"/>
<dbReference type="RefSeq" id="WP_080781229.1">
    <property type="nucleotide sequence ID" value="NZ_CP049149.1"/>
</dbReference>
<evidence type="ECO:0000313" key="2">
    <source>
        <dbReference type="Proteomes" id="UP000548673"/>
    </source>
</evidence>